<comment type="caution">
    <text evidence="2">The sequence shown here is derived from an EMBL/GenBank/DDBJ whole genome shotgun (WGS) entry which is preliminary data.</text>
</comment>
<dbReference type="InterPro" id="IPR002611">
    <property type="entry name" value="IstB_ATP-bd"/>
</dbReference>
<keyword evidence="3" id="KW-1185">Reference proteome</keyword>
<evidence type="ECO:0000313" key="3">
    <source>
        <dbReference type="Proteomes" id="UP000190188"/>
    </source>
</evidence>
<dbReference type="Gene3D" id="3.40.50.300">
    <property type="entry name" value="P-loop containing nucleotide triphosphate hydrolases"/>
    <property type="match status" value="1"/>
</dbReference>
<dbReference type="STRING" id="1324314.BVG16_04730"/>
<dbReference type="Proteomes" id="UP000190188">
    <property type="component" value="Unassembled WGS sequence"/>
</dbReference>
<dbReference type="GO" id="GO:0005524">
    <property type="term" value="F:ATP binding"/>
    <property type="evidence" value="ECO:0007669"/>
    <property type="project" value="InterPro"/>
</dbReference>
<dbReference type="OrthoDB" id="61127at2"/>
<proteinExistence type="predicted"/>
<dbReference type="CDD" id="cd00009">
    <property type="entry name" value="AAA"/>
    <property type="match status" value="1"/>
</dbReference>
<dbReference type="InterPro" id="IPR003593">
    <property type="entry name" value="AAA+_ATPase"/>
</dbReference>
<dbReference type="InterPro" id="IPR027417">
    <property type="entry name" value="P-loop_NTPase"/>
</dbReference>
<dbReference type="Pfam" id="PF01695">
    <property type="entry name" value="IstB_IS21"/>
    <property type="match status" value="1"/>
</dbReference>
<dbReference type="AlphaFoldDB" id="A0A1T2XJK4"/>
<dbReference type="SMART" id="SM00382">
    <property type="entry name" value="AAA"/>
    <property type="match status" value="1"/>
</dbReference>
<dbReference type="Pfam" id="PF07319">
    <property type="entry name" value="DnaI_N"/>
    <property type="match status" value="1"/>
</dbReference>
<dbReference type="PANTHER" id="PTHR30050:SF8">
    <property type="entry name" value="PRIMOSOMAL PROTEIN DNAI"/>
    <property type="match status" value="1"/>
</dbReference>
<evidence type="ECO:0000313" key="2">
    <source>
        <dbReference type="EMBL" id="OPA80059.1"/>
    </source>
</evidence>
<sequence>MDSLGDMLKRIPSPDLIRKVEEKKAALIANPIIVKLRAKYPELTEPVMQQNMNRLYQYVTEYTNCSQCPGLERCPNDMQGHYTKISCSTLNGLTQVTDSKVSCKKYQAQQRQDQIRNRVRSFYMDERALNEGYSADEILVRDLERAPAANQVLTYIAKTKEEGLPTNGLYLVGKFGTGKTFLMCYLLHKLAEEGFSGVIVYMPEFVEDLKSMMQDSQKLKETIEVMKETDILIFDDVGAENMNPWARDHVLGSILNYRMNRKPTFYTSNYELDALEKHFSFTSKDGEEAYKGQRLMDRIRPFVDVIVVNGENKRGQRNK</sequence>
<accession>A0A1T2XJK4</accession>
<dbReference type="SUPFAM" id="SSF52540">
    <property type="entry name" value="P-loop containing nucleoside triphosphate hydrolases"/>
    <property type="match status" value="1"/>
</dbReference>
<dbReference type="RefSeq" id="WP_078497404.1">
    <property type="nucleotide sequence ID" value="NZ_MSZX01000002.1"/>
</dbReference>
<dbReference type="NCBIfam" id="NF006505">
    <property type="entry name" value="PRK08939.1"/>
    <property type="match status" value="1"/>
</dbReference>
<evidence type="ECO:0000259" key="1">
    <source>
        <dbReference type="SMART" id="SM00382"/>
    </source>
</evidence>
<dbReference type="EMBL" id="MSZX01000002">
    <property type="protein sequence ID" value="OPA80059.1"/>
    <property type="molecule type" value="Genomic_DNA"/>
</dbReference>
<dbReference type="PANTHER" id="PTHR30050">
    <property type="entry name" value="CHROMOSOMAL REPLICATION INITIATOR PROTEIN DNAA"/>
    <property type="match status" value="1"/>
</dbReference>
<dbReference type="InterPro" id="IPR009928">
    <property type="entry name" value="DnaI_N"/>
</dbReference>
<reference evidence="2 3" key="1">
    <citation type="submission" date="2017-01" db="EMBL/GenBank/DDBJ databases">
        <title>Genome analysis of Paenibacillus selenitrireducens ES3-24.</title>
        <authorList>
            <person name="Xu D."/>
            <person name="Yao R."/>
            <person name="Zheng S."/>
        </authorList>
    </citation>
    <scope>NUCLEOTIDE SEQUENCE [LARGE SCALE GENOMIC DNA]</scope>
    <source>
        <strain evidence="2 3">ES3-24</strain>
    </source>
</reference>
<gene>
    <name evidence="2" type="ORF">BVG16_04730</name>
</gene>
<feature type="domain" description="AAA+ ATPase" evidence="1">
    <location>
        <begin position="165"/>
        <end position="311"/>
    </location>
</feature>
<protein>
    <submittedName>
        <fullName evidence="2">AAA family ATPase</fullName>
    </submittedName>
</protein>
<organism evidence="2 3">
    <name type="scientific">Paenibacillus selenitireducens</name>
    <dbReference type="NCBI Taxonomy" id="1324314"/>
    <lineage>
        <taxon>Bacteria</taxon>
        <taxon>Bacillati</taxon>
        <taxon>Bacillota</taxon>
        <taxon>Bacilli</taxon>
        <taxon>Bacillales</taxon>
        <taxon>Paenibacillaceae</taxon>
        <taxon>Paenibacillus</taxon>
    </lineage>
</organism>
<dbReference type="GO" id="GO:0006260">
    <property type="term" value="P:DNA replication"/>
    <property type="evidence" value="ECO:0007669"/>
    <property type="project" value="TreeGrafter"/>
</dbReference>
<name>A0A1T2XJK4_9BACL</name>